<gene>
    <name evidence="2" type="ORF">KIW84_041388</name>
</gene>
<evidence type="ECO:0000256" key="1">
    <source>
        <dbReference type="SAM" id="Phobius"/>
    </source>
</evidence>
<keyword evidence="1" id="KW-0472">Membrane</keyword>
<reference evidence="2 3" key="1">
    <citation type="journal article" date="2022" name="Nat. Genet.">
        <title>Improved pea reference genome and pan-genome highlight genomic features and evolutionary characteristics.</title>
        <authorList>
            <person name="Yang T."/>
            <person name="Liu R."/>
            <person name="Luo Y."/>
            <person name="Hu S."/>
            <person name="Wang D."/>
            <person name="Wang C."/>
            <person name="Pandey M.K."/>
            <person name="Ge S."/>
            <person name="Xu Q."/>
            <person name="Li N."/>
            <person name="Li G."/>
            <person name="Huang Y."/>
            <person name="Saxena R.K."/>
            <person name="Ji Y."/>
            <person name="Li M."/>
            <person name="Yan X."/>
            <person name="He Y."/>
            <person name="Liu Y."/>
            <person name="Wang X."/>
            <person name="Xiang C."/>
            <person name="Varshney R.K."/>
            <person name="Ding H."/>
            <person name="Gao S."/>
            <person name="Zong X."/>
        </authorList>
    </citation>
    <scope>NUCLEOTIDE SEQUENCE [LARGE SCALE GENOMIC DNA]</scope>
    <source>
        <strain evidence="2 3">cv. Zhongwan 6</strain>
    </source>
</reference>
<name>A0A9D4XA21_PEA</name>
<keyword evidence="3" id="KW-1185">Reference proteome</keyword>
<organism evidence="2 3">
    <name type="scientific">Pisum sativum</name>
    <name type="common">Garden pea</name>
    <name type="synonym">Lathyrus oleraceus</name>
    <dbReference type="NCBI Taxonomy" id="3888"/>
    <lineage>
        <taxon>Eukaryota</taxon>
        <taxon>Viridiplantae</taxon>
        <taxon>Streptophyta</taxon>
        <taxon>Embryophyta</taxon>
        <taxon>Tracheophyta</taxon>
        <taxon>Spermatophyta</taxon>
        <taxon>Magnoliopsida</taxon>
        <taxon>eudicotyledons</taxon>
        <taxon>Gunneridae</taxon>
        <taxon>Pentapetalae</taxon>
        <taxon>rosids</taxon>
        <taxon>fabids</taxon>
        <taxon>Fabales</taxon>
        <taxon>Fabaceae</taxon>
        <taxon>Papilionoideae</taxon>
        <taxon>50 kb inversion clade</taxon>
        <taxon>NPAAA clade</taxon>
        <taxon>Hologalegina</taxon>
        <taxon>IRL clade</taxon>
        <taxon>Fabeae</taxon>
        <taxon>Lathyrus</taxon>
    </lineage>
</organism>
<dbReference type="EMBL" id="JAMSHJ010000004">
    <property type="protein sequence ID" value="KAI5416314.1"/>
    <property type="molecule type" value="Genomic_DNA"/>
</dbReference>
<accession>A0A9D4XA21</accession>
<evidence type="ECO:0000313" key="2">
    <source>
        <dbReference type="EMBL" id="KAI5416314.1"/>
    </source>
</evidence>
<evidence type="ECO:0000313" key="3">
    <source>
        <dbReference type="Proteomes" id="UP001058974"/>
    </source>
</evidence>
<sequence length="88" mass="9736">MLKKLKKVNIMTILKEHNIDEDEMILPNPFQAAIASAIAFSFDATVPLLGAAMVFKYEATKDKILGCVHEKRNGVVTLNTTKNYSANP</sequence>
<protein>
    <submittedName>
        <fullName evidence="2">Uncharacterized protein</fullName>
    </submittedName>
</protein>
<dbReference type="Gramene" id="Psat04G0138800-T1">
    <property type="protein sequence ID" value="KAI5416314.1"/>
    <property type="gene ID" value="KIW84_041388"/>
</dbReference>
<dbReference type="AlphaFoldDB" id="A0A9D4XA21"/>
<keyword evidence="1" id="KW-0812">Transmembrane</keyword>
<proteinExistence type="predicted"/>
<keyword evidence="1" id="KW-1133">Transmembrane helix</keyword>
<dbReference type="Proteomes" id="UP001058974">
    <property type="component" value="Chromosome 4"/>
</dbReference>
<feature type="transmembrane region" description="Helical" evidence="1">
    <location>
        <begin position="32"/>
        <end position="55"/>
    </location>
</feature>
<comment type="caution">
    <text evidence="2">The sequence shown here is derived from an EMBL/GenBank/DDBJ whole genome shotgun (WGS) entry which is preliminary data.</text>
</comment>